<keyword evidence="4" id="KW-1185">Reference proteome</keyword>
<dbReference type="GO" id="GO:0000978">
    <property type="term" value="F:RNA polymerase II cis-regulatory region sequence-specific DNA binding"/>
    <property type="evidence" value="ECO:0007669"/>
    <property type="project" value="TreeGrafter"/>
</dbReference>
<comment type="caution">
    <text evidence="3">The sequence shown here is derived from an EMBL/GenBank/DDBJ whole genome shotgun (WGS) entry which is preliminary data.</text>
</comment>
<dbReference type="InterPro" id="IPR011539">
    <property type="entry name" value="RHD_DNA_bind_dom"/>
</dbReference>
<name>A0A3L8Q4E4_CHLGU</name>
<reference evidence="3 4" key="1">
    <citation type="journal article" date="2018" name="Proc. R. Soc. B">
        <title>A non-coding region near Follistatin controls head colour polymorphism in the Gouldian finch.</title>
        <authorList>
            <person name="Toomey M.B."/>
            <person name="Marques C.I."/>
            <person name="Andrade P."/>
            <person name="Araujo P.M."/>
            <person name="Sabatino S."/>
            <person name="Gazda M.A."/>
            <person name="Afonso S."/>
            <person name="Lopes R.J."/>
            <person name="Corbo J.C."/>
            <person name="Carneiro M."/>
        </authorList>
    </citation>
    <scope>NUCLEOTIDE SEQUENCE [LARGE SCALE GENOMIC DNA]</scope>
    <source>
        <strain evidence="3">Red01</strain>
        <tissue evidence="3">Muscle</tissue>
    </source>
</reference>
<dbReference type="PANTHER" id="PTHR24169:SF18">
    <property type="entry name" value="TRANSCRIPTION FACTOR RELB"/>
    <property type="match status" value="1"/>
</dbReference>
<dbReference type="EMBL" id="QUSF01011716">
    <property type="protein sequence ID" value="RLV62059.1"/>
    <property type="molecule type" value="Genomic_DNA"/>
</dbReference>
<dbReference type="InterPro" id="IPR037059">
    <property type="entry name" value="RHD_DNA_bind_dom_sf"/>
</dbReference>
<dbReference type="AlphaFoldDB" id="A0A3L8Q4E4"/>
<organism evidence="3 4">
    <name type="scientific">Chloebia gouldiae</name>
    <name type="common">Gouldian finch</name>
    <name type="synonym">Erythrura gouldiae</name>
    <dbReference type="NCBI Taxonomy" id="44316"/>
    <lineage>
        <taxon>Eukaryota</taxon>
        <taxon>Metazoa</taxon>
        <taxon>Chordata</taxon>
        <taxon>Craniata</taxon>
        <taxon>Vertebrata</taxon>
        <taxon>Euteleostomi</taxon>
        <taxon>Archelosauria</taxon>
        <taxon>Archosauria</taxon>
        <taxon>Dinosauria</taxon>
        <taxon>Saurischia</taxon>
        <taxon>Theropoda</taxon>
        <taxon>Coelurosauria</taxon>
        <taxon>Aves</taxon>
        <taxon>Neognathae</taxon>
        <taxon>Neoaves</taxon>
        <taxon>Telluraves</taxon>
        <taxon>Australaves</taxon>
        <taxon>Passeriformes</taxon>
        <taxon>Passeroidea</taxon>
        <taxon>Passeridae</taxon>
        <taxon>Chloebia</taxon>
    </lineage>
</organism>
<dbReference type="GO" id="GO:0000981">
    <property type="term" value="F:DNA-binding transcription factor activity, RNA polymerase II-specific"/>
    <property type="evidence" value="ECO:0007669"/>
    <property type="project" value="TreeGrafter"/>
</dbReference>
<feature type="non-terminal residue" evidence="3">
    <location>
        <position position="1"/>
    </location>
</feature>
<dbReference type="Gene3D" id="2.60.40.340">
    <property type="entry name" value="Rel homology domain (RHD), DNA-binding domain"/>
    <property type="match status" value="1"/>
</dbReference>
<feature type="transmembrane region" description="Helical" evidence="1">
    <location>
        <begin position="89"/>
        <end position="109"/>
    </location>
</feature>
<dbReference type="PROSITE" id="PS50254">
    <property type="entry name" value="REL_2"/>
    <property type="match status" value="1"/>
</dbReference>
<sequence>LLDCHSIPEVALLDCHSIPEVAVTACLVWKDWPHRVHPHGLVGKDCAQGLCRVLLRPQSNPRHRSDGKFPKKPGIPGIFPLFCRFWGDLGHLLGIFGSFWGILGGFGALSGPPPAPEQPPAQVRWKIPEKTRNSRNFPSFLQVLGWFGAFYWAFMGFFGHFGAFWVVLGLCRVLLRPQSNPRHRSDGKFQKNPEFREFSPFSSGFGAVWGIYWAFIGSFWGILGGFGALPGAAAAPEQPPAQ</sequence>
<evidence type="ECO:0000313" key="3">
    <source>
        <dbReference type="EMBL" id="RLV62059.1"/>
    </source>
</evidence>
<dbReference type="GO" id="GO:0005634">
    <property type="term" value="C:nucleus"/>
    <property type="evidence" value="ECO:0007669"/>
    <property type="project" value="TreeGrafter"/>
</dbReference>
<gene>
    <name evidence="3" type="ORF">DV515_00019722</name>
</gene>
<dbReference type="InterPro" id="IPR000451">
    <property type="entry name" value="NFkB/Dor"/>
</dbReference>
<evidence type="ECO:0000313" key="4">
    <source>
        <dbReference type="Proteomes" id="UP000276834"/>
    </source>
</evidence>
<accession>A0A3L8Q4E4</accession>
<dbReference type="SUPFAM" id="SSF49417">
    <property type="entry name" value="p53-like transcription factors"/>
    <property type="match status" value="1"/>
</dbReference>
<keyword evidence="1" id="KW-0812">Transmembrane</keyword>
<dbReference type="GO" id="GO:0038061">
    <property type="term" value="P:non-canonical NF-kappaB signal transduction"/>
    <property type="evidence" value="ECO:0007669"/>
    <property type="project" value="TreeGrafter"/>
</dbReference>
<dbReference type="GO" id="GO:0045087">
    <property type="term" value="P:innate immune response"/>
    <property type="evidence" value="ECO:0007669"/>
    <property type="project" value="TreeGrafter"/>
</dbReference>
<protein>
    <recommendedName>
        <fullName evidence="2">RHD domain-containing protein</fullName>
    </recommendedName>
</protein>
<dbReference type="OrthoDB" id="7881762at2759"/>
<dbReference type="GO" id="GO:0007249">
    <property type="term" value="P:canonical NF-kappaB signal transduction"/>
    <property type="evidence" value="ECO:0007669"/>
    <property type="project" value="TreeGrafter"/>
</dbReference>
<evidence type="ECO:0000259" key="2">
    <source>
        <dbReference type="PROSITE" id="PS50254"/>
    </source>
</evidence>
<dbReference type="GO" id="GO:0006954">
    <property type="term" value="P:inflammatory response"/>
    <property type="evidence" value="ECO:0007669"/>
    <property type="project" value="TreeGrafter"/>
</dbReference>
<dbReference type="GO" id="GO:0034097">
    <property type="term" value="P:response to cytokine"/>
    <property type="evidence" value="ECO:0007669"/>
    <property type="project" value="TreeGrafter"/>
</dbReference>
<feature type="transmembrane region" description="Helical" evidence="1">
    <location>
        <begin position="149"/>
        <end position="175"/>
    </location>
</feature>
<feature type="transmembrane region" description="Helical" evidence="1">
    <location>
        <begin position="198"/>
        <end position="223"/>
    </location>
</feature>
<dbReference type="GO" id="GO:0045944">
    <property type="term" value="P:positive regulation of transcription by RNA polymerase II"/>
    <property type="evidence" value="ECO:0007669"/>
    <property type="project" value="TreeGrafter"/>
</dbReference>
<keyword evidence="1" id="KW-1133">Transmembrane helix</keyword>
<proteinExistence type="predicted"/>
<dbReference type="InterPro" id="IPR008967">
    <property type="entry name" value="p53-like_TF_DNA-bd_sf"/>
</dbReference>
<dbReference type="Pfam" id="PF00554">
    <property type="entry name" value="RHD_DNA_bind"/>
    <property type="match status" value="1"/>
</dbReference>
<evidence type="ECO:0000256" key="1">
    <source>
        <dbReference type="SAM" id="Phobius"/>
    </source>
</evidence>
<dbReference type="Proteomes" id="UP000276834">
    <property type="component" value="Unassembled WGS sequence"/>
</dbReference>
<dbReference type="PANTHER" id="PTHR24169">
    <property type="entry name" value="NUCLEAR FACTOR NF-KAPPA-B PROTEIN"/>
    <property type="match status" value="1"/>
</dbReference>
<feature type="domain" description="RHD" evidence="2">
    <location>
        <begin position="6"/>
        <end position="59"/>
    </location>
</feature>
<dbReference type="GO" id="GO:0005737">
    <property type="term" value="C:cytoplasm"/>
    <property type="evidence" value="ECO:0007669"/>
    <property type="project" value="InterPro"/>
</dbReference>
<dbReference type="GO" id="GO:0033554">
    <property type="term" value="P:cellular response to stress"/>
    <property type="evidence" value="ECO:0007669"/>
    <property type="project" value="TreeGrafter"/>
</dbReference>
<feature type="non-terminal residue" evidence="3">
    <location>
        <position position="242"/>
    </location>
</feature>
<keyword evidence="1" id="KW-0472">Membrane</keyword>